<dbReference type="Proteomes" id="UP000749010">
    <property type="component" value="Unassembled WGS sequence"/>
</dbReference>
<sequence length="85" mass="9084">MHTTNLRKVGGSVMLAVPPAFLDQLQLQAGATVGVAVTDGRLVIDPKPRPRYTLAELLAASDYSQQQAAEEREWIDAPAVGGELI</sequence>
<organism evidence="3 4">
    <name type="scientific">Candidatus Accumulibacter phosphatis</name>
    <dbReference type="NCBI Taxonomy" id="327160"/>
    <lineage>
        <taxon>Bacteria</taxon>
        <taxon>Pseudomonadati</taxon>
        <taxon>Pseudomonadota</taxon>
        <taxon>Betaproteobacteria</taxon>
        <taxon>Candidatus Accumulibacter</taxon>
    </lineage>
</organism>
<dbReference type="Pfam" id="PF04014">
    <property type="entry name" value="MazE_antitoxin"/>
    <property type="match status" value="1"/>
</dbReference>
<dbReference type="PROSITE" id="PS51740">
    <property type="entry name" value="SPOVT_ABRB"/>
    <property type="match status" value="1"/>
</dbReference>
<keyword evidence="4" id="KW-1185">Reference proteome</keyword>
<keyword evidence="1" id="KW-0238">DNA-binding</keyword>
<gene>
    <name evidence="3" type="ORF">E4Q23_16945</name>
</gene>
<dbReference type="EMBL" id="SPMY01000052">
    <property type="protein sequence ID" value="NMQ29301.1"/>
    <property type="molecule type" value="Genomic_DNA"/>
</dbReference>
<evidence type="ECO:0000313" key="4">
    <source>
        <dbReference type="Proteomes" id="UP000749010"/>
    </source>
</evidence>
<name>A0ABX1U129_9PROT</name>
<accession>A0ABX1U129</accession>
<dbReference type="SUPFAM" id="SSF89447">
    <property type="entry name" value="AbrB/MazE/MraZ-like"/>
    <property type="match status" value="1"/>
</dbReference>
<comment type="caution">
    <text evidence="3">The sequence shown here is derived from an EMBL/GenBank/DDBJ whole genome shotgun (WGS) entry which is preliminary data.</text>
</comment>
<dbReference type="SMART" id="SM00966">
    <property type="entry name" value="SpoVT_AbrB"/>
    <property type="match status" value="1"/>
</dbReference>
<dbReference type="InterPro" id="IPR007159">
    <property type="entry name" value="SpoVT-AbrB_dom"/>
</dbReference>
<dbReference type="Gene3D" id="2.10.260.10">
    <property type="match status" value="1"/>
</dbReference>
<evidence type="ECO:0000259" key="2">
    <source>
        <dbReference type="PROSITE" id="PS51740"/>
    </source>
</evidence>
<feature type="domain" description="SpoVT-AbrB" evidence="2">
    <location>
        <begin position="4"/>
        <end position="49"/>
    </location>
</feature>
<reference evidence="3 4" key="1">
    <citation type="submission" date="2019-03" db="EMBL/GenBank/DDBJ databases">
        <title>Metabolic reconstructions from genomes of highly enriched 'Candidatus Accumulibacter' and 'Candidatus Competibacter' bioreactor populations.</title>
        <authorList>
            <person name="Annavajhala M.K."/>
            <person name="Welles L."/>
            <person name="Abbas B."/>
            <person name="Sorokin D."/>
            <person name="Park H."/>
            <person name="Van Loosdrecht M."/>
            <person name="Chandran K."/>
        </authorList>
    </citation>
    <scope>NUCLEOTIDE SEQUENCE [LARGE SCALE GENOMIC DNA]</scope>
    <source>
        <strain evidence="3 4">SBR_S</strain>
    </source>
</reference>
<evidence type="ECO:0000256" key="1">
    <source>
        <dbReference type="PROSITE-ProRule" id="PRU01076"/>
    </source>
</evidence>
<dbReference type="RefSeq" id="WP_169067760.1">
    <property type="nucleotide sequence ID" value="NZ_SPMY01000052.1"/>
</dbReference>
<evidence type="ECO:0000313" key="3">
    <source>
        <dbReference type="EMBL" id="NMQ29301.1"/>
    </source>
</evidence>
<dbReference type="InterPro" id="IPR037914">
    <property type="entry name" value="SpoVT-AbrB_sf"/>
</dbReference>
<protein>
    <submittedName>
        <fullName evidence="3">Antitoxin</fullName>
    </submittedName>
</protein>
<proteinExistence type="predicted"/>